<gene>
    <name evidence="1" type="ORF">LF41_2333</name>
</gene>
<accession>A0A0A2WNG0</accession>
<dbReference type="PATRIC" id="fig|1300345.3.peg.908"/>
<name>A0A0A2WNG0_9GAMM</name>
<dbReference type="EMBL" id="JRKJ01000005">
    <property type="protein sequence ID" value="KGQ19830.1"/>
    <property type="molecule type" value="Genomic_DNA"/>
</dbReference>
<comment type="caution">
    <text evidence="1">The sequence shown here is derived from an EMBL/GenBank/DDBJ whole genome shotgun (WGS) entry which is preliminary data.</text>
</comment>
<protein>
    <submittedName>
        <fullName evidence="1">Uncharacterized protein</fullName>
    </submittedName>
</protein>
<dbReference type="Proteomes" id="UP000030518">
    <property type="component" value="Unassembled WGS sequence"/>
</dbReference>
<proteinExistence type="predicted"/>
<keyword evidence="2" id="KW-1185">Reference proteome</keyword>
<dbReference type="AlphaFoldDB" id="A0A0A2WNG0"/>
<sequence>MTRSWGAARIVRRSPPLACSPAPLTPRCMASGSKRLWMRT</sequence>
<reference evidence="1 2" key="1">
    <citation type="submission" date="2014-09" db="EMBL/GenBank/DDBJ databases">
        <title>Genome sequences of Lysobacter dokdonensis DS-58.</title>
        <authorList>
            <person name="Kim J.F."/>
            <person name="Kwak M.-J."/>
        </authorList>
    </citation>
    <scope>NUCLEOTIDE SEQUENCE [LARGE SCALE GENOMIC DNA]</scope>
    <source>
        <strain evidence="1 2">DS-58</strain>
    </source>
</reference>
<evidence type="ECO:0000313" key="1">
    <source>
        <dbReference type="EMBL" id="KGQ19830.1"/>
    </source>
</evidence>
<organism evidence="1 2">
    <name type="scientific">Lysobacter dokdonensis DS-58</name>
    <dbReference type="NCBI Taxonomy" id="1300345"/>
    <lineage>
        <taxon>Bacteria</taxon>
        <taxon>Pseudomonadati</taxon>
        <taxon>Pseudomonadota</taxon>
        <taxon>Gammaproteobacteria</taxon>
        <taxon>Lysobacterales</taxon>
        <taxon>Lysobacteraceae</taxon>
        <taxon>Noviluteimonas</taxon>
    </lineage>
</organism>
<evidence type="ECO:0000313" key="2">
    <source>
        <dbReference type="Proteomes" id="UP000030518"/>
    </source>
</evidence>